<organism evidence="2 3">
    <name type="scientific">Dyadobacter chenhuakuii</name>
    <dbReference type="NCBI Taxonomy" id="2909339"/>
    <lineage>
        <taxon>Bacteria</taxon>
        <taxon>Pseudomonadati</taxon>
        <taxon>Bacteroidota</taxon>
        <taxon>Cytophagia</taxon>
        <taxon>Cytophagales</taxon>
        <taxon>Spirosomataceae</taxon>
        <taxon>Dyadobacter</taxon>
    </lineage>
</organism>
<evidence type="ECO:0000313" key="3">
    <source>
        <dbReference type="Proteomes" id="UP001055420"/>
    </source>
</evidence>
<dbReference type="SUPFAM" id="SSF140931">
    <property type="entry name" value="Fic-like"/>
    <property type="match status" value="1"/>
</dbReference>
<dbReference type="Proteomes" id="UP001055420">
    <property type="component" value="Chromosome"/>
</dbReference>
<dbReference type="PANTHER" id="PTHR13504:SF38">
    <property type="entry name" value="FIDO DOMAIN-CONTAINING PROTEIN"/>
    <property type="match status" value="1"/>
</dbReference>
<gene>
    <name evidence="2" type="ORF">NFI80_00110</name>
</gene>
<dbReference type="InterPro" id="IPR040198">
    <property type="entry name" value="Fido_containing"/>
</dbReference>
<feature type="domain" description="Fido" evidence="1">
    <location>
        <begin position="201"/>
        <end position="334"/>
    </location>
</feature>
<reference evidence="2" key="1">
    <citation type="submission" date="2022-06" db="EMBL/GenBank/DDBJ databases">
        <title>Novel species in genus Dyadobacter.</title>
        <authorList>
            <person name="Ma C."/>
        </authorList>
    </citation>
    <scope>NUCLEOTIDE SEQUENCE</scope>
    <source>
        <strain evidence="2">CY22</strain>
    </source>
</reference>
<accession>A0ABY4XL27</accession>
<sequence>MPRIDSEILSFVRDHPLCSSVEIHQAVGKGSFATTKRAIATLVATGQLLASGQTRATRYTISPANQLFSHLDMAVYFQQEIDQRNIREEFNFQLINEILSSVNLFTTDEANYLRELQQEFRRNVDDMSSAAYHKEMERLAIDLSWKSSQIEGNTYSLLETERLLKDKETAAGKPKDDATMLLNHKDALNFIIENPDYVVPLSIARIEDIHSLLIKDLEVERNIRRRRVGISGTNYKPLDNEHQIREALEDMCRLINRKENVFEKSLLALVLLSYIQAFNDGNKRTARIVSNAILIAHQYCPISFRTVDAVEYKKAMLIFYEQNNISEFKKIFIEQFRFAVKTYF</sequence>
<evidence type="ECO:0000259" key="1">
    <source>
        <dbReference type="PROSITE" id="PS51459"/>
    </source>
</evidence>
<dbReference type="Pfam" id="PF02661">
    <property type="entry name" value="Fic"/>
    <property type="match status" value="1"/>
</dbReference>
<dbReference type="InterPro" id="IPR036597">
    <property type="entry name" value="Fido-like_dom_sf"/>
</dbReference>
<dbReference type="RefSeq" id="WP_235164225.1">
    <property type="nucleotide sequence ID" value="NZ_CP098805.1"/>
</dbReference>
<proteinExistence type="predicted"/>
<dbReference type="EMBL" id="CP098805">
    <property type="protein sequence ID" value="USJ31150.1"/>
    <property type="molecule type" value="Genomic_DNA"/>
</dbReference>
<name>A0ABY4XL27_9BACT</name>
<dbReference type="Gene3D" id="1.10.3290.10">
    <property type="entry name" value="Fido-like domain"/>
    <property type="match status" value="1"/>
</dbReference>
<dbReference type="PROSITE" id="PS51459">
    <property type="entry name" value="FIDO"/>
    <property type="match status" value="1"/>
</dbReference>
<protein>
    <submittedName>
        <fullName evidence="2">Fic family protein</fullName>
    </submittedName>
</protein>
<evidence type="ECO:0000313" key="2">
    <source>
        <dbReference type="EMBL" id="USJ31150.1"/>
    </source>
</evidence>
<keyword evidence="3" id="KW-1185">Reference proteome</keyword>
<dbReference type="PANTHER" id="PTHR13504">
    <property type="entry name" value="FIDO DOMAIN-CONTAINING PROTEIN DDB_G0283145"/>
    <property type="match status" value="1"/>
</dbReference>
<dbReference type="InterPro" id="IPR003812">
    <property type="entry name" value="Fido"/>
</dbReference>